<dbReference type="PANTHER" id="PTHR45228">
    <property type="entry name" value="CYCLIC DI-GMP PHOSPHODIESTERASE TM_0186-RELATED"/>
    <property type="match status" value="1"/>
</dbReference>
<dbReference type="RefSeq" id="WP_128195974.1">
    <property type="nucleotide sequence ID" value="NZ_SACT01000001.1"/>
</dbReference>
<evidence type="ECO:0000313" key="2">
    <source>
        <dbReference type="EMBL" id="RVT54113.1"/>
    </source>
</evidence>
<gene>
    <name evidence="2" type="ORF">ENE75_04420</name>
</gene>
<feature type="domain" description="HD-GYP" evidence="1">
    <location>
        <begin position="114"/>
        <end position="309"/>
    </location>
</feature>
<dbReference type="EMBL" id="SACT01000001">
    <property type="protein sequence ID" value="RVT54113.1"/>
    <property type="molecule type" value="Genomic_DNA"/>
</dbReference>
<dbReference type="Gene3D" id="1.10.3210.10">
    <property type="entry name" value="Hypothetical protein af1432"/>
    <property type="match status" value="1"/>
</dbReference>
<keyword evidence="3" id="KW-1185">Reference proteome</keyword>
<evidence type="ECO:0000259" key="1">
    <source>
        <dbReference type="PROSITE" id="PS51832"/>
    </source>
</evidence>
<dbReference type="OrthoDB" id="9774747at2"/>
<dbReference type="Proteomes" id="UP000288178">
    <property type="component" value="Unassembled WGS sequence"/>
</dbReference>
<accession>A0A437K1D4</accession>
<dbReference type="PROSITE" id="PS51832">
    <property type="entry name" value="HD_GYP"/>
    <property type="match status" value="1"/>
</dbReference>
<reference evidence="2 3" key="1">
    <citation type="submission" date="2019-01" db="EMBL/GenBank/DDBJ databases">
        <authorList>
            <person name="Chen W.-M."/>
        </authorList>
    </citation>
    <scope>NUCLEOTIDE SEQUENCE [LARGE SCALE GENOMIC DNA]</scope>
    <source>
        <strain evidence="2 3">ICH-3</strain>
    </source>
</reference>
<dbReference type="Pfam" id="PF13487">
    <property type="entry name" value="HD_5"/>
    <property type="match status" value="1"/>
</dbReference>
<protein>
    <submittedName>
        <fullName evidence="2">HD domain-containing protein</fullName>
    </submittedName>
</protein>
<comment type="caution">
    <text evidence="2">The sequence shown here is derived from an EMBL/GenBank/DDBJ whole genome shotgun (WGS) entry which is preliminary data.</text>
</comment>
<proteinExistence type="predicted"/>
<organism evidence="2 3">
    <name type="scientific">Rubrivivax albus</name>
    <dbReference type="NCBI Taxonomy" id="2499835"/>
    <lineage>
        <taxon>Bacteria</taxon>
        <taxon>Pseudomonadati</taxon>
        <taxon>Pseudomonadota</taxon>
        <taxon>Betaproteobacteria</taxon>
        <taxon>Burkholderiales</taxon>
        <taxon>Sphaerotilaceae</taxon>
        <taxon>Rubrivivax</taxon>
    </lineage>
</organism>
<sequence length="373" mass="40740">MHHTPLDQVKHRVLAGQPLPFNVYRPDTTLLLARGQVVQTAQQIEALLERGSLVDLHELRAEASVDVSSAPRSALPGLWRDSMQRVGEALLRPPGVGFRSALDDAAAPLQQLIERDPDLAIFQVLRQEGNARTQYGLTHSVHAAIVARLVAGRLGWSTDELARVFKAALTMNLGMLELQGELAEQLAPPTAAQRERIREHPRVSRQMLELSGVSDETWLRAVEEHHEERDGSGYPAGLREPCELATLLHRADVYSAKLSSRATREAEAADKAGREIFMQDPGHPVCAALVKEFGVYPPGCFVALASGETGVVVKRGPTVMTPIVAALTNAYGSPLREPVRRETMMPLHAIVGVLPARQMRAPVALEKLVTLVD</sequence>
<name>A0A437K1D4_9BURK</name>
<dbReference type="GO" id="GO:0008081">
    <property type="term" value="F:phosphoric diester hydrolase activity"/>
    <property type="evidence" value="ECO:0007669"/>
    <property type="project" value="UniProtKB-ARBA"/>
</dbReference>
<dbReference type="InterPro" id="IPR037522">
    <property type="entry name" value="HD_GYP_dom"/>
</dbReference>
<evidence type="ECO:0000313" key="3">
    <source>
        <dbReference type="Proteomes" id="UP000288178"/>
    </source>
</evidence>
<dbReference type="SUPFAM" id="SSF109604">
    <property type="entry name" value="HD-domain/PDEase-like"/>
    <property type="match status" value="1"/>
</dbReference>
<dbReference type="PANTHER" id="PTHR45228:SF4">
    <property type="entry name" value="LIPOPROTEIN"/>
    <property type="match status" value="1"/>
</dbReference>
<dbReference type="InterPro" id="IPR003607">
    <property type="entry name" value="HD/PDEase_dom"/>
</dbReference>
<dbReference type="AlphaFoldDB" id="A0A437K1D4"/>
<dbReference type="InterPro" id="IPR052020">
    <property type="entry name" value="Cyclic_di-GMP/3'3'-cGAMP_PDE"/>
</dbReference>
<dbReference type="CDD" id="cd00077">
    <property type="entry name" value="HDc"/>
    <property type="match status" value="1"/>
</dbReference>